<dbReference type="KEGG" id="bgp:BGL_1c23470"/>
<dbReference type="Pfam" id="PF00126">
    <property type="entry name" value="HTH_1"/>
    <property type="match status" value="1"/>
</dbReference>
<dbReference type="InterPro" id="IPR036390">
    <property type="entry name" value="WH_DNA-bd_sf"/>
</dbReference>
<evidence type="ECO:0000256" key="1">
    <source>
        <dbReference type="ARBA" id="ARBA00009437"/>
    </source>
</evidence>
<protein>
    <submittedName>
        <fullName evidence="6">Transcriptional regulator, LysR family</fullName>
    </submittedName>
</protein>
<sequence>MPRPLPPLLSLRAFEAAARRLSFSLAAQELFVTQGAVSHQIHKLETDLGVVLFDRRARGVELTSEGHAYYARVHQAFALLRLGTEELRGRAPGRTTLSVGVLASFATHWLAPRLATFSAAHPQIDLQLHSSIALADLGAGEVDLAIRYGRGGWPDVEARKLMPERLAPVCAPSLLASGPPPRMPPRMPPRTPRELLRFPLLSSYSQYTFEWDAWAAHAGLDLGNTKRVQLHDYNIVVEAAIAGQGIAIGRHRLIARQLATGALVRPLPGLVLDHAEIGWWLVMPRRRPGEAAAAFIDWLVAAAARDSFDALDAPDSLAGTTRQDVVATAGATHESGSCVAGKD</sequence>
<dbReference type="PROSITE" id="PS50931">
    <property type="entry name" value="HTH_LYSR"/>
    <property type="match status" value="1"/>
</dbReference>
<dbReference type="HOGENOM" id="CLU_039613_37_1_4"/>
<dbReference type="SUPFAM" id="SSF53850">
    <property type="entry name" value="Periplasmic binding protein-like II"/>
    <property type="match status" value="1"/>
</dbReference>
<evidence type="ECO:0000256" key="2">
    <source>
        <dbReference type="ARBA" id="ARBA00023015"/>
    </source>
</evidence>
<organism evidence="6 7">
    <name type="scientific">Burkholderia plantarii</name>
    <dbReference type="NCBI Taxonomy" id="41899"/>
    <lineage>
        <taxon>Bacteria</taxon>
        <taxon>Pseudomonadati</taxon>
        <taxon>Pseudomonadota</taxon>
        <taxon>Betaproteobacteria</taxon>
        <taxon>Burkholderiales</taxon>
        <taxon>Burkholderiaceae</taxon>
        <taxon>Burkholderia</taxon>
    </lineage>
</organism>
<comment type="similarity">
    <text evidence="1">Belongs to the LysR transcriptional regulatory family.</text>
</comment>
<feature type="domain" description="HTH lysR-type" evidence="5">
    <location>
        <begin position="6"/>
        <end position="63"/>
    </location>
</feature>
<dbReference type="Pfam" id="PF03466">
    <property type="entry name" value="LysR_substrate"/>
    <property type="match status" value="1"/>
</dbReference>
<dbReference type="InterPro" id="IPR058163">
    <property type="entry name" value="LysR-type_TF_proteobact-type"/>
</dbReference>
<keyword evidence="4" id="KW-0804">Transcription</keyword>
<proteinExistence type="inferred from homology"/>
<dbReference type="InterPro" id="IPR005119">
    <property type="entry name" value="LysR_subst-bd"/>
</dbReference>
<evidence type="ECO:0000313" key="7">
    <source>
        <dbReference type="Proteomes" id="UP000031838"/>
    </source>
</evidence>
<keyword evidence="3" id="KW-0238">DNA-binding</keyword>
<accession>A0A0B6S0N4</accession>
<dbReference type="Proteomes" id="UP000031838">
    <property type="component" value="Chromosome 1"/>
</dbReference>
<dbReference type="GO" id="GO:0003700">
    <property type="term" value="F:DNA-binding transcription factor activity"/>
    <property type="evidence" value="ECO:0007669"/>
    <property type="project" value="InterPro"/>
</dbReference>
<dbReference type="InterPro" id="IPR000847">
    <property type="entry name" value="LysR_HTH_N"/>
</dbReference>
<gene>
    <name evidence="6" type="ORF">BGL_1c23470</name>
</gene>
<evidence type="ECO:0000256" key="4">
    <source>
        <dbReference type="ARBA" id="ARBA00023163"/>
    </source>
</evidence>
<dbReference type="Gene3D" id="1.10.10.10">
    <property type="entry name" value="Winged helix-like DNA-binding domain superfamily/Winged helix DNA-binding domain"/>
    <property type="match status" value="1"/>
</dbReference>
<dbReference type="CDD" id="cd08432">
    <property type="entry name" value="PBP2_GcdR_TrpI_HvrB_AmpR_like"/>
    <property type="match status" value="1"/>
</dbReference>
<evidence type="ECO:0000313" key="6">
    <source>
        <dbReference type="EMBL" id="AJK46850.1"/>
    </source>
</evidence>
<dbReference type="PANTHER" id="PTHR30537">
    <property type="entry name" value="HTH-TYPE TRANSCRIPTIONAL REGULATOR"/>
    <property type="match status" value="1"/>
</dbReference>
<evidence type="ECO:0000259" key="5">
    <source>
        <dbReference type="PROSITE" id="PS50931"/>
    </source>
</evidence>
<reference evidence="7" key="1">
    <citation type="submission" date="2011-03" db="EMBL/GenBank/DDBJ databases">
        <authorList>
            <person name="Voget S."/>
            <person name="Streit W.R."/>
            <person name="Jaeger K.E."/>
            <person name="Daniel R."/>
        </authorList>
    </citation>
    <scope>NUCLEOTIDE SEQUENCE [LARGE SCALE GENOMIC DNA]</scope>
    <source>
        <strain evidence="7">PG1</strain>
    </source>
</reference>
<dbReference type="GO" id="GO:0043565">
    <property type="term" value="F:sequence-specific DNA binding"/>
    <property type="evidence" value="ECO:0007669"/>
    <property type="project" value="TreeGrafter"/>
</dbReference>
<name>A0A0B6S0N4_BURPL</name>
<dbReference type="SUPFAM" id="SSF46785">
    <property type="entry name" value="Winged helix' DNA-binding domain"/>
    <property type="match status" value="1"/>
</dbReference>
<dbReference type="InterPro" id="IPR036388">
    <property type="entry name" value="WH-like_DNA-bd_sf"/>
</dbReference>
<dbReference type="EMBL" id="CP002580">
    <property type="protein sequence ID" value="AJK46850.1"/>
    <property type="molecule type" value="Genomic_DNA"/>
</dbReference>
<dbReference type="RefSeq" id="WP_080937195.1">
    <property type="nucleotide sequence ID" value="NZ_CP002580.1"/>
</dbReference>
<dbReference type="FunFam" id="1.10.10.10:FF:000038">
    <property type="entry name" value="Glycine cleavage system transcriptional activator"/>
    <property type="match status" value="1"/>
</dbReference>
<reference evidence="6 7" key="2">
    <citation type="journal article" date="2016" name="Appl. Microbiol. Biotechnol.">
        <title>Mutations improving production and secretion of extracellular lipase by Burkholderia glumae PG1.</title>
        <authorList>
            <person name="Knapp A."/>
            <person name="Voget S."/>
            <person name="Gao R."/>
            <person name="Zaburannyi N."/>
            <person name="Krysciak D."/>
            <person name="Breuer M."/>
            <person name="Hauer B."/>
            <person name="Streit W.R."/>
            <person name="Muller R."/>
            <person name="Daniel R."/>
            <person name="Jaeger K.E."/>
        </authorList>
    </citation>
    <scope>NUCLEOTIDE SEQUENCE [LARGE SCALE GENOMIC DNA]</scope>
    <source>
        <strain evidence="6 7">PG1</strain>
    </source>
</reference>
<dbReference type="AlphaFoldDB" id="A0A0B6S0N4"/>
<dbReference type="Gene3D" id="3.40.190.10">
    <property type="entry name" value="Periplasmic binding protein-like II"/>
    <property type="match status" value="2"/>
</dbReference>
<evidence type="ECO:0000256" key="3">
    <source>
        <dbReference type="ARBA" id="ARBA00023125"/>
    </source>
</evidence>
<dbReference type="PANTHER" id="PTHR30537:SF74">
    <property type="entry name" value="HTH-TYPE TRANSCRIPTIONAL REGULATOR TRPI"/>
    <property type="match status" value="1"/>
</dbReference>
<keyword evidence="2" id="KW-0805">Transcription regulation</keyword>
<keyword evidence="7" id="KW-1185">Reference proteome</keyword>
<dbReference type="GO" id="GO:0006351">
    <property type="term" value="P:DNA-templated transcription"/>
    <property type="evidence" value="ECO:0007669"/>
    <property type="project" value="TreeGrafter"/>
</dbReference>
<dbReference type="PRINTS" id="PR00039">
    <property type="entry name" value="HTHLYSR"/>
</dbReference>